<dbReference type="KEGG" id="cthu:HUR95_08260"/>
<evidence type="ECO:0000313" key="2">
    <source>
        <dbReference type="Proteomes" id="UP000825179"/>
    </source>
</evidence>
<proteinExistence type="predicted"/>
<dbReference type="RefSeq" id="WP_042684825.1">
    <property type="nucleotide sequence ID" value="NZ_AFCE01000118.1"/>
</dbReference>
<name>A0A8X8ICH1_CALTT</name>
<sequence length="53" mass="6099">MNLRHFRSFLYTLAKFLGDVQAVKSGDPKKMSKRVGRRTAGKATGRMLRKLFK</sequence>
<evidence type="ECO:0000313" key="1">
    <source>
        <dbReference type="EMBL" id="QZT35186.1"/>
    </source>
</evidence>
<dbReference type="AlphaFoldDB" id="A0A8X8ICH1"/>
<reference evidence="1 2" key="1">
    <citation type="journal article" date="2020" name="Extremophiles">
        <title>Genomic analysis of Caldalkalibacillus thermarum TA2.A1 reveals aerobic alkaliphilic metabolism and evolutionary hallmarks linking alkaliphilic bacteria and plant life.</title>
        <authorList>
            <person name="de Jong S.I."/>
            <person name="van den Broek M.A."/>
            <person name="Merkel A.Y."/>
            <person name="de la Torre Cortes P."/>
            <person name="Kalamorz F."/>
            <person name="Cook G.M."/>
            <person name="van Loosdrecht M.C.M."/>
            <person name="McMillan D.G.G."/>
        </authorList>
    </citation>
    <scope>NUCLEOTIDE SEQUENCE [LARGE SCALE GENOMIC DNA]</scope>
    <source>
        <strain evidence="1 2">TA2.A1</strain>
    </source>
</reference>
<protein>
    <submittedName>
        <fullName evidence="1">Uncharacterized protein</fullName>
    </submittedName>
</protein>
<organism evidence="1 2">
    <name type="scientific">Caldalkalibacillus thermarum (strain TA2.A1)</name>
    <dbReference type="NCBI Taxonomy" id="986075"/>
    <lineage>
        <taxon>Bacteria</taxon>
        <taxon>Bacillati</taxon>
        <taxon>Bacillota</taxon>
        <taxon>Bacilli</taxon>
        <taxon>Bacillales</taxon>
        <taxon>Bacillaceae</taxon>
        <taxon>Caldalkalibacillus</taxon>
    </lineage>
</organism>
<accession>A0A8X8ICH1</accession>
<dbReference type="EMBL" id="CP082237">
    <property type="protein sequence ID" value="QZT35186.1"/>
    <property type="molecule type" value="Genomic_DNA"/>
</dbReference>
<dbReference type="Proteomes" id="UP000825179">
    <property type="component" value="Chromosome"/>
</dbReference>
<keyword evidence="2" id="KW-1185">Reference proteome</keyword>
<gene>
    <name evidence="1" type="ORF">HUR95_08260</name>
</gene>